<organism evidence="1 2">
    <name type="scientific">Dactylonectria macrodidyma</name>
    <dbReference type="NCBI Taxonomy" id="307937"/>
    <lineage>
        <taxon>Eukaryota</taxon>
        <taxon>Fungi</taxon>
        <taxon>Dikarya</taxon>
        <taxon>Ascomycota</taxon>
        <taxon>Pezizomycotina</taxon>
        <taxon>Sordariomycetes</taxon>
        <taxon>Hypocreomycetidae</taxon>
        <taxon>Hypocreales</taxon>
        <taxon>Nectriaceae</taxon>
        <taxon>Dactylonectria</taxon>
    </lineage>
</organism>
<comment type="caution">
    <text evidence="1">The sequence shown here is derived from an EMBL/GenBank/DDBJ whole genome shotgun (WGS) entry which is preliminary data.</text>
</comment>
<name>A0A9P9JJH8_9HYPO</name>
<sequence>MCTQGGRQSIAGEMDIRGERQDLLPVNAEVNREVLQLHDGLSKRQSAILVQIHTEKIRLNDFRFLLKSTRRYGRQIPLPGRTTNGVARPVAMLPIPITPML</sequence>
<dbReference type="OrthoDB" id="5082906at2759"/>
<evidence type="ECO:0000313" key="2">
    <source>
        <dbReference type="Proteomes" id="UP000738349"/>
    </source>
</evidence>
<protein>
    <submittedName>
        <fullName evidence="1">Uncharacterized protein</fullName>
    </submittedName>
</protein>
<keyword evidence="2" id="KW-1185">Reference proteome</keyword>
<gene>
    <name evidence="1" type="ORF">EDB81DRAFT_335231</name>
</gene>
<dbReference type="Proteomes" id="UP000738349">
    <property type="component" value="Unassembled WGS sequence"/>
</dbReference>
<reference evidence="1" key="1">
    <citation type="journal article" date="2021" name="Nat. Commun.">
        <title>Genetic determinants of endophytism in the Arabidopsis root mycobiome.</title>
        <authorList>
            <person name="Mesny F."/>
            <person name="Miyauchi S."/>
            <person name="Thiergart T."/>
            <person name="Pickel B."/>
            <person name="Atanasova L."/>
            <person name="Karlsson M."/>
            <person name="Huettel B."/>
            <person name="Barry K.W."/>
            <person name="Haridas S."/>
            <person name="Chen C."/>
            <person name="Bauer D."/>
            <person name="Andreopoulos W."/>
            <person name="Pangilinan J."/>
            <person name="LaButti K."/>
            <person name="Riley R."/>
            <person name="Lipzen A."/>
            <person name="Clum A."/>
            <person name="Drula E."/>
            <person name="Henrissat B."/>
            <person name="Kohler A."/>
            <person name="Grigoriev I.V."/>
            <person name="Martin F.M."/>
            <person name="Hacquard S."/>
        </authorList>
    </citation>
    <scope>NUCLEOTIDE SEQUENCE</scope>
    <source>
        <strain evidence="1">MPI-CAGE-AT-0147</strain>
    </source>
</reference>
<dbReference type="AlphaFoldDB" id="A0A9P9JJH8"/>
<accession>A0A9P9JJH8</accession>
<dbReference type="EMBL" id="JAGMUV010000004">
    <property type="protein sequence ID" value="KAH7161170.1"/>
    <property type="molecule type" value="Genomic_DNA"/>
</dbReference>
<evidence type="ECO:0000313" key="1">
    <source>
        <dbReference type="EMBL" id="KAH7161170.1"/>
    </source>
</evidence>
<proteinExistence type="predicted"/>